<sequence>MFAPIGGDSVVVISLVSNKERGFWKFNNWLHKFFDVANELFWRTRQLGYLLEAIMILELGLTIRRSE</sequence>
<name>A0A438KNC6_VITVI</name>
<accession>A0A438KNC6</accession>
<dbReference type="EMBL" id="QGNW01000002">
    <property type="protein sequence ID" value="RVX22705.1"/>
    <property type="molecule type" value="Genomic_DNA"/>
</dbReference>
<reference evidence="1 2" key="1">
    <citation type="journal article" date="2018" name="PLoS Genet.">
        <title>Population sequencing reveals clonal diversity and ancestral inbreeding in the grapevine cultivar Chardonnay.</title>
        <authorList>
            <person name="Roach M.J."/>
            <person name="Johnson D.L."/>
            <person name="Bohlmann J."/>
            <person name="van Vuuren H.J."/>
            <person name="Jones S.J."/>
            <person name="Pretorius I.S."/>
            <person name="Schmidt S.A."/>
            <person name="Borneman A.R."/>
        </authorList>
    </citation>
    <scope>NUCLEOTIDE SEQUENCE [LARGE SCALE GENOMIC DNA]</scope>
    <source>
        <strain evidence="2">cv. Chardonnay</strain>
        <tissue evidence="1">Leaf</tissue>
    </source>
</reference>
<dbReference type="AlphaFoldDB" id="A0A438KNC6"/>
<protein>
    <submittedName>
        <fullName evidence="1">Uncharacterized protein</fullName>
    </submittedName>
</protein>
<organism evidence="1 2">
    <name type="scientific">Vitis vinifera</name>
    <name type="common">Grape</name>
    <dbReference type="NCBI Taxonomy" id="29760"/>
    <lineage>
        <taxon>Eukaryota</taxon>
        <taxon>Viridiplantae</taxon>
        <taxon>Streptophyta</taxon>
        <taxon>Embryophyta</taxon>
        <taxon>Tracheophyta</taxon>
        <taxon>Spermatophyta</taxon>
        <taxon>Magnoliopsida</taxon>
        <taxon>eudicotyledons</taxon>
        <taxon>Gunneridae</taxon>
        <taxon>Pentapetalae</taxon>
        <taxon>rosids</taxon>
        <taxon>Vitales</taxon>
        <taxon>Vitaceae</taxon>
        <taxon>Viteae</taxon>
        <taxon>Vitis</taxon>
    </lineage>
</organism>
<gene>
    <name evidence="1" type="ORF">CK203_008290</name>
</gene>
<comment type="caution">
    <text evidence="1">The sequence shown here is derived from an EMBL/GenBank/DDBJ whole genome shotgun (WGS) entry which is preliminary data.</text>
</comment>
<proteinExistence type="predicted"/>
<evidence type="ECO:0000313" key="2">
    <source>
        <dbReference type="Proteomes" id="UP000288805"/>
    </source>
</evidence>
<evidence type="ECO:0000313" key="1">
    <source>
        <dbReference type="EMBL" id="RVX22705.1"/>
    </source>
</evidence>
<dbReference type="Proteomes" id="UP000288805">
    <property type="component" value="Unassembled WGS sequence"/>
</dbReference>